<dbReference type="Pfam" id="PF13963">
    <property type="entry name" value="Transpos_assoc"/>
    <property type="match status" value="1"/>
</dbReference>
<evidence type="ECO:0000313" key="3">
    <source>
        <dbReference type="Proteomes" id="UP000541444"/>
    </source>
</evidence>
<gene>
    <name evidence="2" type="ORF">GIB67_008955</name>
</gene>
<comment type="caution">
    <text evidence="2">The sequence shown here is derived from an EMBL/GenBank/DDBJ whole genome shotgun (WGS) entry which is preliminary data.</text>
</comment>
<evidence type="ECO:0000313" key="2">
    <source>
        <dbReference type="EMBL" id="KAF6146669.1"/>
    </source>
</evidence>
<keyword evidence="3" id="KW-1185">Reference proteome</keyword>
<proteinExistence type="predicted"/>
<organism evidence="2 3">
    <name type="scientific">Kingdonia uniflora</name>
    <dbReference type="NCBI Taxonomy" id="39325"/>
    <lineage>
        <taxon>Eukaryota</taxon>
        <taxon>Viridiplantae</taxon>
        <taxon>Streptophyta</taxon>
        <taxon>Embryophyta</taxon>
        <taxon>Tracheophyta</taxon>
        <taxon>Spermatophyta</taxon>
        <taxon>Magnoliopsida</taxon>
        <taxon>Ranunculales</taxon>
        <taxon>Circaeasteraceae</taxon>
        <taxon>Kingdonia</taxon>
    </lineage>
</organism>
<protein>
    <recommendedName>
        <fullName evidence="1">Transposase-associated domain-containing protein</fullName>
    </recommendedName>
</protein>
<dbReference type="InterPro" id="IPR029480">
    <property type="entry name" value="Transpos_assoc"/>
</dbReference>
<dbReference type="AlphaFoldDB" id="A0A7J7LVR7"/>
<dbReference type="Proteomes" id="UP000541444">
    <property type="component" value="Unassembled WGS sequence"/>
</dbReference>
<accession>A0A7J7LVR7</accession>
<dbReference type="EMBL" id="JACGCM010001965">
    <property type="protein sequence ID" value="KAF6146669.1"/>
    <property type="molecule type" value="Genomic_DNA"/>
</dbReference>
<feature type="domain" description="Transposase-associated" evidence="1">
    <location>
        <begin position="2"/>
        <end position="61"/>
    </location>
</feature>
<reference evidence="2 3" key="1">
    <citation type="journal article" date="2020" name="IScience">
        <title>Genome Sequencing of the Endangered Kingdonia uniflora (Circaeasteraceae, Ranunculales) Reveals Potential Mechanisms of Evolutionary Specialization.</title>
        <authorList>
            <person name="Sun Y."/>
            <person name="Deng T."/>
            <person name="Zhang A."/>
            <person name="Moore M.J."/>
            <person name="Landis J.B."/>
            <person name="Lin N."/>
            <person name="Zhang H."/>
            <person name="Zhang X."/>
            <person name="Huang J."/>
            <person name="Zhang X."/>
            <person name="Sun H."/>
            <person name="Wang H."/>
        </authorList>
    </citation>
    <scope>NUCLEOTIDE SEQUENCE [LARGE SCALE GENOMIC DNA]</scope>
    <source>
        <strain evidence="2">TB1705</strain>
        <tissue evidence="2">Leaf</tissue>
    </source>
</reference>
<sequence>MDGIESFLNFAREHLPGRTSISCPCNNCGNQRLPIPYDELEYHLTKYGFLKTYRFWNYHGEVGTPEGVSLASPSFSPQYEDMMIDNAHEVHNSVLHNLGDNIDGVVQDESNIMHNPLVVEDDGSIKFDSNLRKATCRFHKIRPDCCKKEARSLQISLRRRVHTLVEKSERIQGIK</sequence>
<evidence type="ECO:0000259" key="1">
    <source>
        <dbReference type="Pfam" id="PF13963"/>
    </source>
</evidence>
<name>A0A7J7LVR7_9MAGN</name>
<dbReference type="OrthoDB" id="629391at2759"/>